<feature type="non-terminal residue" evidence="2">
    <location>
        <position position="256"/>
    </location>
</feature>
<organism evidence="2 3">
    <name type="scientific">Streblomastix strix</name>
    <dbReference type="NCBI Taxonomy" id="222440"/>
    <lineage>
        <taxon>Eukaryota</taxon>
        <taxon>Metamonada</taxon>
        <taxon>Preaxostyla</taxon>
        <taxon>Oxymonadida</taxon>
        <taxon>Streblomastigidae</taxon>
        <taxon>Streblomastix</taxon>
    </lineage>
</organism>
<accession>A0A5J4TKR1</accession>
<evidence type="ECO:0000313" key="3">
    <source>
        <dbReference type="Proteomes" id="UP000324800"/>
    </source>
</evidence>
<feature type="compositionally biased region" description="Basic and acidic residues" evidence="1">
    <location>
        <begin position="223"/>
        <end position="234"/>
    </location>
</feature>
<feature type="region of interest" description="Disordered" evidence="1">
    <location>
        <begin position="206"/>
        <end position="246"/>
    </location>
</feature>
<evidence type="ECO:0000313" key="2">
    <source>
        <dbReference type="EMBL" id="KAA6358105.1"/>
    </source>
</evidence>
<dbReference type="Proteomes" id="UP000324800">
    <property type="component" value="Unassembled WGS sequence"/>
</dbReference>
<proteinExistence type="predicted"/>
<dbReference type="EMBL" id="SNRW01030367">
    <property type="protein sequence ID" value="KAA6358105.1"/>
    <property type="molecule type" value="Genomic_DNA"/>
</dbReference>
<reference evidence="2 3" key="1">
    <citation type="submission" date="2019-03" db="EMBL/GenBank/DDBJ databases">
        <title>Single cell metagenomics reveals metabolic interactions within the superorganism composed of flagellate Streblomastix strix and complex community of Bacteroidetes bacteria on its surface.</title>
        <authorList>
            <person name="Treitli S.C."/>
            <person name="Kolisko M."/>
            <person name="Husnik F."/>
            <person name="Keeling P."/>
            <person name="Hampl V."/>
        </authorList>
    </citation>
    <scope>NUCLEOTIDE SEQUENCE [LARGE SCALE GENOMIC DNA]</scope>
    <source>
        <strain evidence="2">ST1C</strain>
    </source>
</reference>
<dbReference type="AlphaFoldDB" id="A0A5J4TKR1"/>
<sequence length="256" mass="29918">MEAQFDQGINSAPNWKQPIEDNFWQASNRLETQVLQNNNPAETRIQALRLQRQAQGQNPRRNLLPLDMGQERQPANPDSRTQTTHVNITEMAKDKQIFLPSGLQRRSSWTDSEEEEEPNQINSMVPHKVSTQNVIINAIHTQVLERRPQMVTTSTQQRLTVQMPPNTESQSAWPVRSQAFLEQERAQVRRTFSIIELQQRLRAAEQEDRELNQEENPISHQSQLRERRENRQRQSDQYWKATDPDQQALDRAIALT</sequence>
<name>A0A5J4TKR1_9EUKA</name>
<gene>
    <name evidence="2" type="ORF">EZS28_046367</name>
</gene>
<protein>
    <submittedName>
        <fullName evidence="2">Uncharacterized protein</fullName>
    </submittedName>
</protein>
<feature type="region of interest" description="Disordered" evidence="1">
    <location>
        <begin position="52"/>
        <end position="81"/>
    </location>
</feature>
<evidence type="ECO:0000256" key="1">
    <source>
        <dbReference type="SAM" id="MobiDB-lite"/>
    </source>
</evidence>
<comment type="caution">
    <text evidence="2">The sequence shown here is derived from an EMBL/GenBank/DDBJ whole genome shotgun (WGS) entry which is preliminary data.</text>
</comment>